<dbReference type="EMBL" id="KZ613467">
    <property type="protein sequence ID" value="PMD26873.1"/>
    <property type="molecule type" value="Genomic_DNA"/>
</dbReference>
<dbReference type="PROSITE" id="PS50005">
    <property type="entry name" value="TPR"/>
    <property type="match status" value="1"/>
</dbReference>
<dbReference type="Pfam" id="PF17100">
    <property type="entry name" value="NACHT_N"/>
    <property type="match status" value="1"/>
</dbReference>
<dbReference type="InterPro" id="IPR056884">
    <property type="entry name" value="NPHP3-like_N"/>
</dbReference>
<feature type="domain" description="NWD NACHT-NTPase N-terminal" evidence="4">
    <location>
        <begin position="13"/>
        <end position="197"/>
    </location>
</feature>
<evidence type="ECO:0000259" key="4">
    <source>
        <dbReference type="Pfam" id="PF17100"/>
    </source>
</evidence>
<dbReference type="InterPro" id="IPR031359">
    <property type="entry name" value="NACHT_N"/>
</dbReference>
<dbReference type="InterPro" id="IPR011990">
    <property type="entry name" value="TPR-like_helical_dom_sf"/>
</dbReference>
<keyword evidence="7" id="KW-1185">Reference proteome</keyword>
<gene>
    <name evidence="6" type="ORF">NA56DRAFT_744177</name>
</gene>
<evidence type="ECO:0000259" key="5">
    <source>
        <dbReference type="Pfam" id="PF24883"/>
    </source>
</evidence>
<evidence type="ECO:0000313" key="7">
    <source>
        <dbReference type="Proteomes" id="UP000235672"/>
    </source>
</evidence>
<protein>
    <submittedName>
        <fullName evidence="6">Uncharacterized protein</fullName>
    </submittedName>
</protein>
<feature type="region of interest" description="Disordered" evidence="3">
    <location>
        <begin position="643"/>
        <end position="672"/>
    </location>
</feature>
<keyword evidence="2" id="KW-0802">TPR repeat</keyword>
<dbReference type="InterPro" id="IPR019734">
    <property type="entry name" value="TPR_rpt"/>
</dbReference>
<proteinExistence type="predicted"/>
<sequence length="1390" mass="158696">MQDKNAISAELSSKLWYEAKQNLSKEEQGYIRDFQGDSGDNHGIVNDVLKTAKEKQKEAQDKNWTFKRSDGRVVVGAVDFLVSLDVSGHSALPWAGVKFLLGIAVKDSQKRGSVIAGLAFVTREISYYGIFEVIYLRRTFSATKQLSEALVQAYTKILQFLSGARRYYDQNSLKRFLGTAFSLDDDLSAIINAIRTERDDIERLRGMIDGQQEKEMGGWHCGFESRQSGLRCFSRFLRVTHSLIDQKKNQEKLVGLLNDLAAPMEMMALQLTDVKGEIVQLHSEMKAKNKADELPKIYAHLQPGKVTSYETKVEDLTPGTATWILRNETFTEWIEGKIPVLFVSGGPGTGKSHLSTKVIDYLRKTPLEVSRRQNRVGYYYFKDSDKSTRSVLIALCSIVYQIAVEDEIYRMNAAEICDRSPNVAMATCGTVWDDFLAAEYGFTSESQLFLVRVPEAIVTIKRFVKSRFGTIEVSSTVNIEDIRKFSQARYDELIKVPKNLRGLRHKVTETLTEKADGMFLWVDLIYKEELKDILSPMKLKEALGKLPESGLTNLYDRIFSRIERDSGLAKHLVLQELFSWVAYFKEPLSLFFLNDILHFSCGSQYSDAEVILEETCASLFILVNTGELLFDEANREEMEIKNGADNARQDAEHGEGGNADPELEEEDYDDENYDDEKEIADIAEADEQHRNRQRNIFVHLRHASLCDYLRRTDLKSTALLLGANQGQVHVVVTMLRLVCEGADAPQKLWLYLTANFLDQLRSLDCSLVSEADTQVIVRYLHQIFTSETLGKHIAKLHTTEEGYPLLVLGNSFVSFGLNTAQQDDNYLVILNWLQKTHDTGLTKLGPEITNWVEKFRNNHLQLLVPLLKTCISEWVACKGDRPELYWRFQCIWQCILSTDLVLPISESDKMHVGYIGINFSGDNAFSFIAGLSEQPKTVEMHLLIAKTMSYLDLGSEMAIAEYKKAIKMAQEQERDDVLEEIYLQQVMSFVNVKGVRLRLAKKEEALKAIESYMKLDDSNAKVLACLGVVRVEMRDNIGAIEAFQKSLELNKSDHEVGIALLRTLFKMKDYEGMMLQIDYYGIPTVGSWLRESCSFDEHAEIQHAARTVNKVDRVLECYEHEIRNIQLSDDDLNEVKGADPVKTAQKTLRRRKLRIAVSSVFRVYLGWLHLETLGQPDEAFELWKTSFFQRSEFFNLGNLTRSAFMTDIIPYFFVRFSQLIYEKALDPDPAVSDEMILHLEHLQRRKKVFRQLDKFSFADNNLRPMDLLLAKLYIKYGRKEEARKILNDQFQTATDILEDELLFNNIHGYDALAALLFLNGQLEKAELAMSLKRFFVIGFDIESKKRKKDAPEPAQEILDIDNAERTDLGVGTGLPTDYPAKTPRVLPVEF</sequence>
<feature type="repeat" description="TPR" evidence="2">
    <location>
        <begin position="1020"/>
        <end position="1053"/>
    </location>
</feature>
<dbReference type="Pfam" id="PF24883">
    <property type="entry name" value="NPHP3_N"/>
    <property type="match status" value="1"/>
</dbReference>
<feature type="compositionally biased region" description="Basic and acidic residues" evidence="3">
    <location>
        <begin position="643"/>
        <end position="655"/>
    </location>
</feature>
<evidence type="ECO:0000256" key="2">
    <source>
        <dbReference type="PROSITE-ProRule" id="PRU00339"/>
    </source>
</evidence>
<dbReference type="OrthoDB" id="448455at2759"/>
<organism evidence="6 7">
    <name type="scientific">Hyaloscypha hepaticicola</name>
    <dbReference type="NCBI Taxonomy" id="2082293"/>
    <lineage>
        <taxon>Eukaryota</taxon>
        <taxon>Fungi</taxon>
        <taxon>Dikarya</taxon>
        <taxon>Ascomycota</taxon>
        <taxon>Pezizomycotina</taxon>
        <taxon>Leotiomycetes</taxon>
        <taxon>Helotiales</taxon>
        <taxon>Hyaloscyphaceae</taxon>
        <taxon>Hyaloscypha</taxon>
    </lineage>
</organism>
<dbReference type="Proteomes" id="UP000235672">
    <property type="component" value="Unassembled WGS sequence"/>
</dbReference>
<evidence type="ECO:0000256" key="3">
    <source>
        <dbReference type="SAM" id="MobiDB-lite"/>
    </source>
</evidence>
<evidence type="ECO:0000313" key="6">
    <source>
        <dbReference type="EMBL" id="PMD26873.1"/>
    </source>
</evidence>
<dbReference type="Gene3D" id="1.25.40.10">
    <property type="entry name" value="Tetratricopeptide repeat domain"/>
    <property type="match status" value="1"/>
</dbReference>
<keyword evidence="1" id="KW-0677">Repeat</keyword>
<evidence type="ECO:0000256" key="1">
    <source>
        <dbReference type="ARBA" id="ARBA00022737"/>
    </source>
</evidence>
<reference evidence="6 7" key="1">
    <citation type="submission" date="2016-05" db="EMBL/GenBank/DDBJ databases">
        <title>A degradative enzymes factory behind the ericoid mycorrhizal symbiosis.</title>
        <authorList>
            <consortium name="DOE Joint Genome Institute"/>
            <person name="Martino E."/>
            <person name="Morin E."/>
            <person name="Grelet G."/>
            <person name="Kuo A."/>
            <person name="Kohler A."/>
            <person name="Daghino S."/>
            <person name="Barry K."/>
            <person name="Choi C."/>
            <person name="Cichocki N."/>
            <person name="Clum A."/>
            <person name="Copeland A."/>
            <person name="Hainaut M."/>
            <person name="Haridas S."/>
            <person name="Labutti K."/>
            <person name="Lindquist E."/>
            <person name="Lipzen A."/>
            <person name="Khouja H.-R."/>
            <person name="Murat C."/>
            <person name="Ohm R."/>
            <person name="Olson A."/>
            <person name="Spatafora J."/>
            <person name="Veneault-Fourrey C."/>
            <person name="Henrissat B."/>
            <person name="Grigoriev I."/>
            <person name="Martin F."/>
            <person name="Perotto S."/>
        </authorList>
    </citation>
    <scope>NUCLEOTIDE SEQUENCE [LARGE SCALE GENOMIC DNA]</scope>
    <source>
        <strain evidence="6 7">UAMH 7357</strain>
    </source>
</reference>
<feature type="domain" description="Nephrocystin 3-like N-terminal" evidence="5">
    <location>
        <begin position="319"/>
        <end position="438"/>
    </location>
</feature>
<dbReference type="PANTHER" id="PTHR10039">
    <property type="entry name" value="AMELOGENIN"/>
    <property type="match status" value="1"/>
</dbReference>
<name>A0A2J6QKS7_9HELO</name>
<dbReference type="PANTHER" id="PTHR10039:SF14">
    <property type="entry name" value="NACHT DOMAIN-CONTAINING PROTEIN"/>
    <property type="match status" value="1"/>
</dbReference>
<accession>A0A2J6QKS7</accession>
<feature type="compositionally biased region" description="Acidic residues" evidence="3">
    <location>
        <begin position="661"/>
        <end position="672"/>
    </location>
</feature>
<dbReference type="SUPFAM" id="SSF48452">
    <property type="entry name" value="TPR-like"/>
    <property type="match status" value="2"/>
</dbReference>